<dbReference type="EMBL" id="CP063410">
    <property type="protein sequence ID" value="QSZ36288.1"/>
    <property type="molecule type" value="Genomic_DNA"/>
</dbReference>
<dbReference type="AlphaFoldDB" id="A0A8A3PLR6"/>
<feature type="compositionally biased region" description="Basic and acidic residues" evidence="1">
    <location>
        <begin position="283"/>
        <end position="305"/>
    </location>
</feature>
<accession>A0A8A3PLR6</accession>
<feature type="region of interest" description="Disordered" evidence="1">
    <location>
        <begin position="21"/>
        <end position="321"/>
    </location>
</feature>
<dbReference type="Proteomes" id="UP000672032">
    <property type="component" value="Chromosome 6"/>
</dbReference>
<evidence type="ECO:0000256" key="1">
    <source>
        <dbReference type="SAM" id="MobiDB-lite"/>
    </source>
</evidence>
<evidence type="ECO:0000313" key="3">
    <source>
        <dbReference type="Proteomes" id="UP000672032"/>
    </source>
</evidence>
<proteinExistence type="predicted"/>
<protein>
    <submittedName>
        <fullName evidence="2">Uncharacterized protein</fullName>
    </submittedName>
</protein>
<evidence type="ECO:0000313" key="2">
    <source>
        <dbReference type="EMBL" id="QSZ36288.1"/>
    </source>
</evidence>
<feature type="region of interest" description="Disordered" evidence="1">
    <location>
        <begin position="812"/>
        <end position="877"/>
    </location>
</feature>
<feature type="region of interest" description="Disordered" evidence="1">
    <location>
        <begin position="674"/>
        <end position="699"/>
    </location>
</feature>
<dbReference type="OrthoDB" id="4590776at2759"/>
<feature type="compositionally biased region" description="Basic and acidic residues" evidence="1">
    <location>
        <begin position="819"/>
        <end position="835"/>
    </location>
</feature>
<sequence>MPSKQRTFELVDVPKAIRPMTSKQAKKAYQKANRTPRISKAEQKRQDAQELARHRKAYEKEKAAVKAKAAREKKAAKALEQKEDRKRLGIPEPSRHVRASQSRISMFIKQGNKRLRETSNMGDESEDTMCDDLDESPPAKRVAHGYTKGEVETPSKPIAPDDFEYEREPPKKHPSKKNFDDSRDNLAKPIAPDDSEDEFGDFPPLSDNDISFLDIGSMHSNPANAIYGKPGFAGLARSPLHEPAASPKDEQELPQMKNFEREQMSPDDLSQLEDMLESQIHSEAADAARKSDRIQAVSFEKEKSYGGDTRPTTSTSNHPVKDISGERELLWHAPIPGRHDLSAQSIKSGSPLALPKASAAKVSHDKEKNSGSNLFIGRHQLGYSSNQTINKVPLPGKSSRSDFEASAIGLALPKRSLDIGLAASNKDTIASPNKVSSRMSGFGKKVLQDDSFNFPASRSELIHVQPPKYPMPTYLKQQRYPARKSPVQTSKSGSDARLALQERLTNMGPPVLPPKGKLGMLLADPLCTRTTFNSFNLPPSSTQAFLESHLDEFFPSPTQEARELCEDPIIPQLSTSLKTSSAILNHNQGPEDAKDGDLNAVEDDFGVMLSTQELKMFSQDWESANSPPRQGEKKEKENDFCKQIAVTSEYIENPICSQDSFFSSQEFAGLESVSTAKSPVKTTSHRPQAQASRVDVTQYSTPRPQILLTQPLDTSTTQIDPEMDLTPKPRRSPWFKEKPEDKYTKKRFFIEKPEDLEAAAISESKKAWNEEKEETLFNRHNFDDDLDSDLENMLQAALAESKEWDEVYNAVVPTPTPRKSGEKGRKRMDIEEKENQTPSRIIEKQMQASATKNETRRFERVGSVASTDYGDGEDSDWDGVLEGLERYQYKHECEDKEY</sequence>
<feature type="compositionally biased region" description="Acidic residues" evidence="1">
    <location>
        <begin position="123"/>
        <end position="135"/>
    </location>
</feature>
<name>A0A8A3PLR6_9HELO</name>
<reference evidence="2" key="1">
    <citation type="submission" date="2020-10" db="EMBL/GenBank/DDBJ databases">
        <title>Genome Sequence of Monilinia vaccinii-corymbosi Sheds Light on Mummy Berry Disease Infection of Blueberry and Mating Type.</title>
        <authorList>
            <person name="Yow A.G."/>
            <person name="Zhang Y."/>
            <person name="Bansal K."/>
            <person name="Eacker S.M."/>
            <person name="Sullivan S."/>
            <person name="Liachko I."/>
            <person name="Cubeta M.A."/>
            <person name="Rollins J.A."/>
            <person name="Ashrafi H."/>
        </authorList>
    </citation>
    <scope>NUCLEOTIDE SEQUENCE</scope>
    <source>
        <strain evidence="2">RL-1</strain>
    </source>
</reference>
<keyword evidence="3" id="KW-1185">Reference proteome</keyword>
<feature type="compositionally biased region" description="Basic and acidic residues" evidence="1">
    <location>
        <begin position="39"/>
        <end position="95"/>
    </location>
</feature>
<feature type="compositionally biased region" description="Basic and acidic residues" evidence="1">
    <location>
        <begin position="166"/>
        <end position="186"/>
    </location>
</feature>
<gene>
    <name evidence="2" type="ORF">DSL72_007414</name>
</gene>
<feature type="region of interest" description="Disordered" evidence="1">
    <location>
        <begin position="712"/>
        <end position="737"/>
    </location>
</feature>
<organism evidence="2 3">
    <name type="scientific">Monilinia vaccinii-corymbosi</name>
    <dbReference type="NCBI Taxonomy" id="61207"/>
    <lineage>
        <taxon>Eukaryota</taxon>
        <taxon>Fungi</taxon>
        <taxon>Dikarya</taxon>
        <taxon>Ascomycota</taxon>
        <taxon>Pezizomycotina</taxon>
        <taxon>Leotiomycetes</taxon>
        <taxon>Helotiales</taxon>
        <taxon>Sclerotiniaceae</taxon>
        <taxon>Monilinia</taxon>
    </lineage>
</organism>